<evidence type="ECO:0000259" key="9">
    <source>
        <dbReference type="Pfam" id="PF02784"/>
    </source>
</evidence>
<comment type="similarity">
    <text evidence="5">Belongs to the Orn/Lys/Arg decarboxylase class-II family. LysA subfamily.</text>
</comment>
<dbReference type="Pfam" id="PF02784">
    <property type="entry name" value="Orn_Arg_deC_N"/>
    <property type="match status" value="1"/>
</dbReference>
<dbReference type="EC" id="4.1.1.20" evidence="5 6"/>
<dbReference type="CDD" id="cd06828">
    <property type="entry name" value="PLPDE_III_DapDC"/>
    <property type="match status" value="1"/>
</dbReference>
<dbReference type="GO" id="GO:0008836">
    <property type="term" value="F:diaminopimelate decarboxylase activity"/>
    <property type="evidence" value="ECO:0007669"/>
    <property type="project" value="UniProtKB-UniRule"/>
</dbReference>
<evidence type="ECO:0000256" key="2">
    <source>
        <dbReference type="ARBA" id="ARBA00022793"/>
    </source>
</evidence>
<protein>
    <recommendedName>
        <fullName evidence="5 6">Diaminopimelate decarboxylase</fullName>
        <shortName evidence="5">DAP decarboxylase</shortName>
        <shortName evidence="5">DAPDC</shortName>
        <ecNumber evidence="5 6">4.1.1.20</ecNumber>
    </recommendedName>
</protein>
<dbReference type="InterPro" id="IPR000183">
    <property type="entry name" value="Orn/DAP/Arg_de-COase"/>
</dbReference>
<comment type="catalytic activity">
    <reaction evidence="5 8">
        <text>meso-2,6-diaminopimelate + H(+) = L-lysine + CO2</text>
        <dbReference type="Rhea" id="RHEA:15101"/>
        <dbReference type="ChEBI" id="CHEBI:15378"/>
        <dbReference type="ChEBI" id="CHEBI:16526"/>
        <dbReference type="ChEBI" id="CHEBI:32551"/>
        <dbReference type="ChEBI" id="CHEBI:57791"/>
        <dbReference type="EC" id="4.1.1.20"/>
    </reaction>
</comment>
<dbReference type="PANTHER" id="PTHR43727">
    <property type="entry name" value="DIAMINOPIMELATE DECARBOXYLASE"/>
    <property type="match status" value="1"/>
</dbReference>
<dbReference type="UniPathway" id="UPA00034">
    <property type="reaction ID" value="UER00027"/>
</dbReference>
<dbReference type="FunFam" id="3.20.20.10:FF:000003">
    <property type="entry name" value="Diaminopimelate decarboxylase"/>
    <property type="match status" value="1"/>
</dbReference>
<dbReference type="PANTHER" id="PTHR43727:SF2">
    <property type="entry name" value="GROUP IV DECARBOXYLASE"/>
    <property type="match status" value="1"/>
</dbReference>
<dbReference type="PRINTS" id="PR01179">
    <property type="entry name" value="ODADCRBXLASE"/>
</dbReference>
<dbReference type="EMBL" id="WUEY01000010">
    <property type="protein sequence ID" value="NEI72125.1"/>
    <property type="molecule type" value="Genomic_DNA"/>
</dbReference>
<dbReference type="GO" id="GO:0030170">
    <property type="term" value="F:pyridoxal phosphate binding"/>
    <property type="evidence" value="ECO:0007669"/>
    <property type="project" value="UniProtKB-UniRule"/>
</dbReference>
<name>A0A6L9U857_9HYPH</name>
<dbReference type="SUPFAM" id="SSF51419">
    <property type="entry name" value="PLP-binding barrel"/>
    <property type="match status" value="1"/>
</dbReference>
<feature type="domain" description="Orn/DAP/Arg decarboxylase 2 N-terminal" evidence="9">
    <location>
        <begin position="54"/>
        <end position="295"/>
    </location>
</feature>
<dbReference type="GO" id="GO:0009089">
    <property type="term" value="P:lysine biosynthetic process via diaminopimelate"/>
    <property type="evidence" value="ECO:0007669"/>
    <property type="project" value="UniProtKB-UniRule"/>
</dbReference>
<evidence type="ECO:0000256" key="8">
    <source>
        <dbReference type="RuleBase" id="RU003738"/>
    </source>
</evidence>
<dbReference type="Proteomes" id="UP000483035">
    <property type="component" value="Unassembled WGS sequence"/>
</dbReference>
<proteinExistence type="inferred from homology"/>
<dbReference type="HAMAP" id="MF_02120">
    <property type="entry name" value="LysA"/>
    <property type="match status" value="1"/>
</dbReference>
<evidence type="ECO:0000256" key="5">
    <source>
        <dbReference type="HAMAP-Rule" id="MF_02120"/>
    </source>
</evidence>
<dbReference type="AlphaFoldDB" id="A0A6L9U857"/>
<feature type="binding site" evidence="5">
    <location>
        <position position="255"/>
    </location>
    <ligand>
        <name>pyridoxal 5'-phosphate</name>
        <dbReference type="ChEBI" id="CHEBI:597326"/>
    </ligand>
</feature>
<keyword evidence="4 5" id="KW-0456">Lyase</keyword>
<dbReference type="InterPro" id="IPR009006">
    <property type="entry name" value="Ala_racemase/Decarboxylase_C"/>
</dbReference>
<feature type="binding site" evidence="5">
    <location>
        <position position="332"/>
    </location>
    <ligand>
        <name>substrate</name>
    </ligand>
</feature>
<dbReference type="Gene3D" id="2.40.37.10">
    <property type="entry name" value="Lyase, Ornithine Decarboxylase, Chain A, domain 1"/>
    <property type="match status" value="1"/>
</dbReference>
<dbReference type="InterPro" id="IPR029066">
    <property type="entry name" value="PLP-binding_barrel"/>
</dbReference>
<dbReference type="Gene3D" id="3.20.20.10">
    <property type="entry name" value="Alanine racemase"/>
    <property type="match status" value="1"/>
</dbReference>
<comment type="function">
    <text evidence="5">Specifically catalyzes the decarboxylation of meso-diaminopimelate (meso-DAP) to L-lysine.</text>
</comment>
<dbReference type="NCBIfam" id="TIGR01048">
    <property type="entry name" value="lysA"/>
    <property type="match status" value="1"/>
</dbReference>
<feature type="binding site" evidence="5">
    <location>
        <position position="292"/>
    </location>
    <ligand>
        <name>substrate</name>
    </ligand>
</feature>
<organism evidence="10 11">
    <name type="scientific">Rhizobium lusitanum</name>
    <dbReference type="NCBI Taxonomy" id="293958"/>
    <lineage>
        <taxon>Bacteria</taxon>
        <taxon>Pseudomonadati</taxon>
        <taxon>Pseudomonadota</taxon>
        <taxon>Alphaproteobacteria</taxon>
        <taxon>Hyphomicrobiales</taxon>
        <taxon>Rhizobiaceae</taxon>
        <taxon>Rhizobium/Agrobacterium group</taxon>
        <taxon>Rhizobium</taxon>
    </lineage>
</organism>
<feature type="binding site" evidence="5">
    <location>
        <begin position="289"/>
        <end position="292"/>
    </location>
    <ligand>
        <name>pyridoxal 5'-phosphate</name>
        <dbReference type="ChEBI" id="CHEBI:597326"/>
    </ligand>
</feature>
<evidence type="ECO:0000256" key="7">
    <source>
        <dbReference type="PIRSR" id="PIRSR600183-50"/>
    </source>
</evidence>
<comment type="pathway">
    <text evidence="5 8">Amino-acid biosynthesis; L-lysine biosynthesis via DAP pathway; L-lysine from DL-2,6-diaminopimelate: step 1/1.</text>
</comment>
<evidence type="ECO:0000256" key="3">
    <source>
        <dbReference type="ARBA" id="ARBA00022898"/>
    </source>
</evidence>
<dbReference type="InterPro" id="IPR002986">
    <property type="entry name" value="DAP_deCOOHase_LysA"/>
</dbReference>
<evidence type="ECO:0000313" key="10">
    <source>
        <dbReference type="EMBL" id="NEI72125.1"/>
    </source>
</evidence>
<evidence type="ECO:0000256" key="6">
    <source>
        <dbReference type="NCBIfam" id="TIGR01048"/>
    </source>
</evidence>
<feature type="binding site" evidence="5">
    <location>
        <position position="389"/>
    </location>
    <ligand>
        <name>substrate</name>
    </ligand>
</feature>
<feature type="binding site" evidence="5">
    <location>
        <position position="361"/>
    </location>
    <ligand>
        <name>substrate</name>
    </ligand>
</feature>
<dbReference type="PROSITE" id="PS00879">
    <property type="entry name" value="ODR_DC_2_2"/>
    <property type="match status" value="1"/>
</dbReference>
<evidence type="ECO:0000313" key="11">
    <source>
        <dbReference type="Proteomes" id="UP000483035"/>
    </source>
</evidence>
<evidence type="ECO:0000256" key="4">
    <source>
        <dbReference type="ARBA" id="ARBA00023239"/>
    </source>
</evidence>
<dbReference type="SUPFAM" id="SSF50621">
    <property type="entry name" value="Alanine racemase C-terminal domain-like"/>
    <property type="match status" value="1"/>
</dbReference>
<dbReference type="InterPro" id="IPR022644">
    <property type="entry name" value="De-COase2_N"/>
</dbReference>
<keyword evidence="5 8" id="KW-0457">Lysine biosynthesis</keyword>
<sequence length="442" mass="46324">MDTIASSPTISTGTSARWLSRRSDGRLYAEAVPLSRIARAVGTPFYCYSAGALRQNYAALKAAIAASDVSICFAVKASSNVNVLAELARLGCGMDIVSGGEMARALAAGTPPERIIFSGVGKTRSEIRAALEAGLHQLNVESAAELEVVASVARETGIRAPIALRVNPDVDARTHAKITTAKKDSKFGIAIEEIPAIYAAASARAELKMVGLAVHIGSQILDLSPFRDAWAALADLVRRLRAAGLGVDRLDLGGGLGIGDDRHAGPDLAEYASIIAETVGDLGCALNVEPGRWLAGRGGALVSEVLYLKEGDGAPIAVIDAAMNDLMRPALYGAQHPVLTAEAPRPAGKDAACRLVGPVCESSDDFGKYEGLGTILAGDFVVFDNAGAYGAAMSSTYNSRDLVPEVLVDDGQFRIIRRRTNISDALKLEEPESWLAGDDPVR</sequence>
<feature type="active site" description="Proton donor" evidence="7">
    <location>
        <position position="360"/>
    </location>
</feature>
<keyword evidence="5" id="KW-0028">Amino-acid biosynthesis</keyword>
<keyword evidence="2 5" id="KW-0210">Decarboxylase</keyword>
<accession>A0A6L9U857</accession>
<feature type="binding site" evidence="5">
    <location>
        <position position="328"/>
    </location>
    <ligand>
        <name>substrate</name>
    </ligand>
</feature>
<comment type="subunit">
    <text evidence="5">Homodimer.</text>
</comment>
<dbReference type="InterPro" id="IPR022657">
    <property type="entry name" value="De-COase2_CS"/>
</dbReference>
<feature type="modified residue" description="N6-(pyridoxal phosphate)lysine" evidence="5 7">
    <location>
        <position position="76"/>
    </location>
</feature>
<dbReference type="PRINTS" id="PR01181">
    <property type="entry name" value="DAPDCRBXLASE"/>
</dbReference>
<reference evidence="10 11" key="1">
    <citation type="submission" date="2019-12" db="EMBL/GenBank/DDBJ databases">
        <title>Rhizobium genotypes associated with high levels of biological nitrogen fixation by grain legumes in a temperate-maritime cropping system.</title>
        <authorList>
            <person name="Maluk M."/>
            <person name="Francesc Ferrando Molina F."/>
            <person name="Lopez Del Egido L."/>
            <person name="Lafos M."/>
            <person name="Langarica-Fuentes A."/>
            <person name="Gebre Yohannes G."/>
            <person name="Young M.W."/>
            <person name="Martin P."/>
            <person name="Gantlett R."/>
            <person name="Kenicer G."/>
            <person name="Hawes C."/>
            <person name="Begg G.S."/>
            <person name="Quilliam R.S."/>
            <person name="Squire G.R."/>
            <person name="Poole P.S."/>
            <person name="Young P.W."/>
            <person name="Iannetta P.M."/>
            <person name="James E.K."/>
        </authorList>
    </citation>
    <scope>NUCLEOTIDE SEQUENCE [LARGE SCALE GENOMIC DNA]</scope>
    <source>
        <strain evidence="10 11">JHI1118</strain>
    </source>
</reference>
<gene>
    <name evidence="5 10" type="primary">lysA</name>
    <name evidence="10" type="ORF">GR212_21295</name>
</gene>
<keyword evidence="3 5" id="KW-0663">Pyridoxal phosphate</keyword>
<comment type="cofactor">
    <cofactor evidence="1 5 7 8">
        <name>pyridoxal 5'-phosphate</name>
        <dbReference type="ChEBI" id="CHEBI:597326"/>
    </cofactor>
</comment>
<comment type="caution">
    <text evidence="10">The sequence shown here is derived from an EMBL/GenBank/DDBJ whole genome shotgun (WGS) entry which is preliminary data.</text>
</comment>
<evidence type="ECO:0000256" key="1">
    <source>
        <dbReference type="ARBA" id="ARBA00001933"/>
    </source>
</evidence>
<feature type="binding site" evidence="5">
    <location>
        <position position="389"/>
    </location>
    <ligand>
        <name>pyridoxal 5'-phosphate</name>
        <dbReference type="ChEBI" id="CHEBI:597326"/>
    </ligand>
</feature>